<sequence>MVMKVDKCDDELFESQLFFDMLMMTCVTGRERTEKDWAKLFVDGGFNDYKITPILGSRSLIEVYP</sequence>
<dbReference type="InterPro" id="IPR016461">
    <property type="entry name" value="COMT-like"/>
</dbReference>
<dbReference type="AlphaFoldDB" id="A0A9K3DLK3"/>
<protein>
    <submittedName>
        <fullName evidence="1">O-methyltransferase COMT-type, S-adenosyl-L-methionine-dependent methyltransferase</fullName>
    </submittedName>
</protein>
<dbReference type="PROSITE" id="PS51683">
    <property type="entry name" value="SAM_OMT_II"/>
    <property type="match status" value="1"/>
</dbReference>
<accession>A0A9K3DLK3</accession>
<proteinExistence type="predicted"/>
<reference evidence="1" key="1">
    <citation type="journal article" date="2017" name="Nature">
        <title>The sunflower genome provides insights into oil metabolism, flowering and Asterid evolution.</title>
        <authorList>
            <person name="Badouin H."/>
            <person name="Gouzy J."/>
            <person name="Grassa C.J."/>
            <person name="Murat F."/>
            <person name="Staton S.E."/>
            <person name="Cottret L."/>
            <person name="Lelandais-Briere C."/>
            <person name="Owens G.L."/>
            <person name="Carrere S."/>
            <person name="Mayjonade B."/>
            <person name="Legrand L."/>
            <person name="Gill N."/>
            <person name="Kane N.C."/>
            <person name="Bowers J.E."/>
            <person name="Hubner S."/>
            <person name="Bellec A."/>
            <person name="Berard A."/>
            <person name="Berges H."/>
            <person name="Blanchet N."/>
            <person name="Boniface M.C."/>
            <person name="Brunel D."/>
            <person name="Catrice O."/>
            <person name="Chaidir N."/>
            <person name="Claudel C."/>
            <person name="Donnadieu C."/>
            <person name="Faraut T."/>
            <person name="Fievet G."/>
            <person name="Helmstetter N."/>
            <person name="King M."/>
            <person name="Knapp S.J."/>
            <person name="Lai Z."/>
            <person name="Le Paslier M.C."/>
            <person name="Lippi Y."/>
            <person name="Lorenzon L."/>
            <person name="Mandel J.R."/>
            <person name="Marage G."/>
            <person name="Marchand G."/>
            <person name="Marquand E."/>
            <person name="Bret-Mestries E."/>
            <person name="Morien E."/>
            <person name="Nambeesan S."/>
            <person name="Nguyen T."/>
            <person name="Pegot-Espagnet P."/>
            <person name="Pouilly N."/>
            <person name="Raftis F."/>
            <person name="Sallet E."/>
            <person name="Schiex T."/>
            <person name="Thomas J."/>
            <person name="Vandecasteele C."/>
            <person name="Vares D."/>
            <person name="Vear F."/>
            <person name="Vautrin S."/>
            <person name="Crespi M."/>
            <person name="Mangin B."/>
            <person name="Burke J.M."/>
            <person name="Salse J."/>
            <person name="Munos S."/>
            <person name="Vincourt P."/>
            <person name="Rieseberg L.H."/>
            <person name="Langlade N.B."/>
        </authorList>
    </citation>
    <scope>NUCLEOTIDE SEQUENCE</scope>
    <source>
        <tissue evidence="1">Leaves</tissue>
    </source>
</reference>
<dbReference type="GO" id="GO:0008168">
    <property type="term" value="F:methyltransferase activity"/>
    <property type="evidence" value="ECO:0007669"/>
    <property type="project" value="InterPro"/>
</dbReference>
<dbReference type="InterPro" id="IPR029063">
    <property type="entry name" value="SAM-dependent_MTases_sf"/>
</dbReference>
<name>A0A9K3DLK3_HELAN</name>
<organism evidence="1 2">
    <name type="scientific">Helianthus annuus</name>
    <name type="common">Common sunflower</name>
    <dbReference type="NCBI Taxonomy" id="4232"/>
    <lineage>
        <taxon>Eukaryota</taxon>
        <taxon>Viridiplantae</taxon>
        <taxon>Streptophyta</taxon>
        <taxon>Embryophyta</taxon>
        <taxon>Tracheophyta</taxon>
        <taxon>Spermatophyta</taxon>
        <taxon>Magnoliopsida</taxon>
        <taxon>eudicotyledons</taxon>
        <taxon>Gunneridae</taxon>
        <taxon>Pentapetalae</taxon>
        <taxon>asterids</taxon>
        <taxon>campanulids</taxon>
        <taxon>Asterales</taxon>
        <taxon>Asteraceae</taxon>
        <taxon>Asteroideae</taxon>
        <taxon>Heliantheae alliance</taxon>
        <taxon>Heliantheae</taxon>
        <taxon>Helianthus</taxon>
    </lineage>
</organism>
<comment type="caution">
    <text evidence="1">The sequence shown here is derived from an EMBL/GenBank/DDBJ whole genome shotgun (WGS) entry which is preliminary data.</text>
</comment>
<dbReference type="SUPFAM" id="SSF53335">
    <property type="entry name" value="S-adenosyl-L-methionine-dependent methyltransferases"/>
    <property type="match status" value="1"/>
</dbReference>
<dbReference type="Gramene" id="mRNA:HanXRQr2_Chr17g0824411">
    <property type="protein sequence ID" value="CDS:HanXRQr2_Chr17g0824411.1"/>
    <property type="gene ID" value="HanXRQr2_Chr17g0824411"/>
</dbReference>
<evidence type="ECO:0000313" key="2">
    <source>
        <dbReference type="Proteomes" id="UP000215914"/>
    </source>
</evidence>
<keyword evidence="2" id="KW-1185">Reference proteome</keyword>
<evidence type="ECO:0000313" key="1">
    <source>
        <dbReference type="EMBL" id="KAF5757250.1"/>
    </source>
</evidence>
<dbReference type="EMBL" id="MNCJ02000332">
    <property type="protein sequence ID" value="KAF5757250.1"/>
    <property type="molecule type" value="Genomic_DNA"/>
</dbReference>
<dbReference type="Gene3D" id="3.40.50.150">
    <property type="entry name" value="Vaccinia Virus protein VP39"/>
    <property type="match status" value="1"/>
</dbReference>
<gene>
    <name evidence="1" type="ORF">HanXRQr2_Chr17g0824411</name>
</gene>
<reference evidence="1" key="2">
    <citation type="submission" date="2020-06" db="EMBL/GenBank/DDBJ databases">
        <title>Helianthus annuus Genome sequencing and assembly Release 2.</title>
        <authorList>
            <person name="Gouzy J."/>
            <person name="Langlade N."/>
            <person name="Munos S."/>
        </authorList>
    </citation>
    <scope>NUCLEOTIDE SEQUENCE</scope>
    <source>
        <tissue evidence="1">Leaves</tissue>
    </source>
</reference>
<dbReference type="Proteomes" id="UP000215914">
    <property type="component" value="Unassembled WGS sequence"/>
</dbReference>